<evidence type="ECO:0000313" key="2">
    <source>
        <dbReference type="EMBL" id="ROS02049.1"/>
    </source>
</evidence>
<name>A0A3N2DR25_9GAMM</name>
<protein>
    <recommendedName>
        <fullName evidence="4">PhoX family phosphatase</fullName>
    </recommendedName>
</protein>
<dbReference type="PROSITE" id="PS51318">
    <property type="entry name" value="TAT"/>
    <property type="match status" value="1"/>
</dbReference>
<keyword evidence="3" id="KW-1185">Reference proteome</keyword>
<dbReference type="InterPro" id="IPR011042">
    <property type="entry name" value="6-blade_b-propeller_TolB-like"/>
</dbReference>
<dbReference type="Gene3D" id="2.120.10.30">
    <property type="entry name" value="TolB, C-terminal domain"/>
    <property type="match status" value="1"/>
</dbReference>
<evidence type="ECO:0000256" key="1">
    <source>
        <dbReference type="SAM" id="MobiDB-lite"/>
    </source>
</evidence>
<sequence length="617" mass="67965">MSSIDHSKRSFLARSAALSGVLFLGGISPLALAKNSDKKAFKISKLLSFQSIPHSTRDAVTIAEGYSAEVLISWGDGLFADSAKFHSDGSNTAADQQRQFGDSNDGMSLFEINNDRLLLVVNHESPNAQYLHKHGGELVTSGEDTLKSQASVGISVVELQRSQQGWRVNTASKYNRRLTANTPMSISGPAKGHAQLVTKEDASGSVVKGTFANCSNGQTPWGTYLTCEENFDDMFGYSSQAGDKITDEMALYGVAEKSQYGWEKFDSRFDLAKNPNEFNRFGWVVEIDPFDPTSTPIKRTALGRFKHENAAVQLAKNGKMVVYMGDDERGEFIYKFVSDERYKEGDDRHNRQLLDHGTLYVAVFDGGKKPHTGSGKWLPLVFGQNGLTPKNGFHSQADICIHTRKAARIVGGTDMDRPEWVAVNPKTGQVFCTLTNNNKRGSDKLPVNAANPREKNLYGQIIRWREQGDDHTALSFSWDMFLIAGNPNLYPPSDPRHGSSNITKALSFNSPDGLAFDRDGRIWFETDGKYSNTGDYLGQGNNQMFVGDPETGEIRRFMTGPKSCELTGICWTPDDKTMLVNVQHPGEAGDSTFPNNSPRPRSSVMMIRKNDGGTIGS</sequence>
<dbReference type="RefSeq" id="WP_211333666.1">
    <property type="nucleotide sequence ID" value="NZ_RKHR01000004.1"/>
</dbReference>
<evidence type="ECO:0000313" key="3">
    <source>
        <dbReference type="Proteomes" id="UP000275394"/>
    </source>
</evidence>
<feature type="region of interest" description="Disordered" evidence="1">
    <location>
        <begin position="585"/>
        <end position="617"/>
    </location>
</feature>
<dbReference type="SUPFAM" id="SSF63829">
    <property type="entry name" value="Calcium-dependent phosphotriesterase"/>
    <property type="match status" value="1"/>
</dbReference>
<dbReference type="AlphaFoldDB" id="A0A3N2DR25"/>
<dbReference type="Proteomes" id="UP000275394">
    <property type="component" value="Unassembled WGS sequence"/>
</dbReference>
<dbReference type="EMBL" id="RKHR01000004">
    <property type="protein sequence ID" value="ROS02049.1"/>
    <property type="molecule type" value="Genomic_DNA"/>
</dbReference>
<dbReference type="Pfam" id="PF05787">
    <property type="entry name" value="PhoX"/>
    <property type="match status" value="1"/>
</dbReference>
<dbReference type="InterPro" id="IPR008557">
    <property type="entry name" value="PhoX"/>
</dbReference>
<comment type="caution">
    <text evidence="2">The sequence shown here is derived from an EMBL/GenBank/DDBJ whole genome shotgun (WGS) entry which is preliminary data.</text>
</comment>
<dbReference type="PANTHER" id="PTHR35399:SF2">
    <property type="entry name" value="DUF839 DOMAIN-CONTAINING PROTEIN"/>
    <property type="match status" value="1"/>
</dbReference>
<dbReference type="PANTHER" id="PTHR35399">
    <property type="entry name" value="SLR8030 PROTEIN"/>
    <property type="match status" value="1"/>
</dbReference>
<proteinExistence type="predicted"/>
<organism evidence="2 3">
    <name type="scientific">Sinobacterium caligoides</name>
    <dbReference type="NCBI Taxonomy" id="933926"/>
    <lineage>
        <taxon>Bacteria</taxon>
        <taxon>Pseudomonadati</taxon>
        <taxon>Pseudomonadota</taxon>
        <taxon>Gammaproteobacteria</taxon>
        <taxon>Cellvibrionales</taxon>
        <taxon>Spongiibacteraceae</taxon>
        <taxon>Sinobacterium</taxon>
    </lineage>
</organism>
<dbReference type="InterPro" id="IPR006311">
    <property type="entry name" value="TAT_signal"/>
</dbReference>
<reference evidence="2 3" key="1">
    <citation type="submission" date="2018-11" db="EMBL/GenBank/DDBJ databases">
        <title>Genomic Encyclopedia of Type Strains, Phase IV (KMG-IV): sequencing the most valuable type-strain genomes for metagenomic binning, comparative biology and taxonomic classification.</title>
        <authorList>
            <person name="Goeker M."/>
        </authorList>
    </citation>
    <scope>NUCLEOTIDE SEQUENCE [LARGE SCALE GENOMIC DNA]</scope>
    <source>
        <strain evidence="2 3">DSM 100316</strain>
    </source>
</reference>
<evidence type="ECO:0008006" key="4">
    <source>
        <dbReference type="Google" id="ProtNLM"/>
    </source>
</evidence>
<accession>A0A3N2DR25</accession>
<gene>
    <name evidence="2" type="ORF">EDC56_2499</name>
</gene>